<organism evidence="2">
    <name type="scientific">Amphora coffeiformis</name>
    <dbReference type="NCBI Taxonomy" id="265554"/>
    <lineage>
        <taxon>Eukaryota</taxon>
        <taxon>Sar</taxon>
        <taxon>Stramenopiles</taxon>
        <taxon>Ochrophyta</taxon>
        <taxon>Bacillariophyta</taxon>
        <taxon>Bacillariophyceae</taxon>
        <taxon>Bacillariophycidae</taxon>
        <taxon>Thalassiophysales</taxon>
        <taxon>Catenulaceae</taxon>
        <taxon>Amphora</taxon>
    </lineage>
</organism>
<dbReference type="SUPFAM" id="SSF53720">
    <property type="entry name" value="ALDH-like"/>
    <property type="match status" value="1"/>
</dbReference>
<accession>A0A6S8JXH6</accession>
<protein>
    <recommendedName>
        <fullName evidence="3">Aldehyde dehydrogenase domain-containing protein</fullName>
    </recommendedName>
</protein>
<dbReference type="InterPro" id="IPR016163">
    <property type="entry name" value="Ald_DH_C"/>
</dbReference>
<evidence type="ECO:0000313" key="2">
    <source>
        <dbReference type="EMBL" id="CAE0406517.1"/>
    </source>
</evidence>
<dbReference type="EMBL" id="HBIM01005130">
    <property type="protein sequence ID" value="CAE0406516.1"/>
    <property type="molecule type" value="Transcribed_RNA"/>
</dbReference>
<dbReference type="InterPro" id="IPR016161">
    <property type="entry name" value="Ald_DH/histidinol_DH"/>
</dbReference>
<dbReference type="GO" id="GO:0016620">
    <property type="term" value="F:oxidoreductase activity, acting on the aldehyde or oxo group of donors, NAD or NADP as acceptor"/>
    <property type="evidence" value="ECO:0007669"/>
    <property type="project" value="InterPro"/>
</dbReference>
<reference evidence="2" key="1">
    <citation type="submission" date="2021-01" db="EMBL/GenBank/DDBJ databases">
        <authorList>
            <person name="Corre E."/>
            <person name="Pelletier E."/>
            <person name="Niang G."/>
            <person name="Scheremetjew M."/>
            <person name="Finn R."/>
            <person name="Kale V."/>
            <person name="Holt S."/>
            <person name="Cochrane G."/>
            <person name="Meng A."/>
            <person name="Brown T."/>
            <person name="Cohen L."/>
        </authorList>
    </citation>
    <scope>NUCLEOTIDE SEQUENCE</scope>
    <source>
        <strain evidence="2">CCMP127</strain>
    </source>
</reference>
<sequence length="602" mass="67745">MASTTEKLERLASKQAVWSQLPPSDKLALLQTMRTRLKEFDGYYTAAEKCVQETMGIPLHTEEGDFQTSVQRLILITGFSNTLDHLIIAYKIFAGQSAKPELPIRKLSNGQFVVQVAPFTPDEKSGPFSKTIGEVYLDADKVKSKEDVKLFDFDLISQDGKGPGVAIVLGAGNFSLLPIGDCFSVMFRNNRCVLLKHHPLREYQHELLNFVMAPLVEAGYLDFQMDRDFDRQALYYDKVALVHMTGGKFTHDAIVWGPTAKEQSERRCKGTPLLKAKMASELGCVTPWIVPEAILGEDEMKIQAELIAKAVFQNCSFACNSPKVVILSHAWKQREEFIDIIVEWLKNHPNPPAYYPGAQERWKTFQEHASPRCREIRFDECNVERRELIKPLLQKEPVLLPWLINPIEVDLLTREGVEAISSEYAFRNEPFTPVLTICTIQSTTSPEDYLETAVNLCNNHIFGSLSVTLTVPESVKEEPYVETAIQKLEYGIIATNAWSVFAYNMKGLPWGAHPGERLDAVESGIGCVNQYCFIPHVVKGVVRFPKTGSPSMILPEETRANAALNRAFGNLILRPGLFTILNVLWCIFWSQLSGFLKAVKLL</sequence>
<evidence type="ECO:0000313" key="1">
    <source>
        <dbReference type="EMBL" id="CAE0406516.1"/>
    </source>
</evidence>
<dbReference type="EMBL" id="HBIM01005131">
    <property type="protein sequence ID" value="CAE0406517.1"/>
    <property type="molecule type" value="Transcribed_RNA"/>
</dbReference>
<proteinExistence type="predicted"/>
<dbReference type="AlphaFoldDB" id="A0A6S8JXH6"/>
<evidence type="ECO:0008006" key="3">
    <source>
        <dbReference type="Google" id="ProtNLM"/>
    </source>
</evidence>
<gene>
    <name evidence="1" type="ORF">ACOF00016_LOCUS4380</name>
    <name evidence="2" type="ORF">ACOF00016_LOCUS4381</name>
</gene>
<name>A0A6S8JXH6_9STRA</name>
<dbReference type="Gene3D" id="3.40.309.10">
    <property type="entry name" value="Aldehyde Dehydrogenase, Chain A, domain 2"/>
    <property type="match status" value="1"/>
</dbReference>